<feature type="region of interest" description="Disordered" evidence="1">
    <location>
        <begin position="43"/>
        <end position="128"/>
    </location>
</feature>
<dbReference type="AlphaFoldDB" id="W2JXS6"/>
<proteinExistence type="predicted"/>
<dbReference type="EMBL" id="KI683479">
    <property type="protein sequence ID" value="ETL77653.1"/>
    <property type="molecule type" value="Genomic_DNA"/>
</dbReference>
<sequence>METLETSVANVAASQDAAGSDLLQMLAFFQKQADRRAELEEKLRREERQERRNAEKEERQERDQIRRDEAAVANSRHEQIMETHRADQENSRQNREAEREDRKAEMEESRRRFDKQMELDRSEARQRHEQMMLLITSMVQKKQ</sequence>
<reference evidence="2" key="1">
    <citation type="submission" date="2013-11" db="EMBL/GenBank/DDBJ databases">
        <title>The Genome Sequence of Phytophthora parasitica CHvinca01.</title>
        <authorList>
            <consortium name="The Broad Institute Genomics Platform"/>
            <person name="Russ C."/>
            <person name="Tyler B."/>
            <person name="Panabieres F."/>
            <person name="Shan W."/>
            <person name="Tripathy S."/>
            <person name="Grunwald N."/>
            <person name="Machado M."/>
            <person name="Johnson C.S."/>
            <person name="Arredondo F."/>
            <person name="Hong C."/>
            <person name="Coffey M."/>
            <person name="Young S.K."/>
            <person name="Zeng Q."/>
            <person name="Gargeya S."/>
            <person name="Fitzgerald M."/>
            <person name="Abouelleil A."/>
            <person name="Alvarado L."/>
            <person name="Chapman S.B."/>
            <person name="Gainer-Dewar J."/>
            <person name="Goldberg J."/>
            <person name="Griggs A."/>
            <person name="Gujja S."/>
            <person name="Hansen M."/>
            <person name="Howarth C."/>
            <person name="Imamovic A."/>
            <person name="Ireland A."/>
            <person name="Larimer J."/>
            <person name="McCowan C."/>
            <person name="Murphy C."/>
            <person name="Pearson M."/>
            <person name="Poon T.W."/>
            <person name="Priest M."/>
            <person name="Roberts A."/>
            <person name="Saif S."/>
            <person name="Shea T."/>
            <person name="Sykes S."/>
            <person name="Wortman J."/>
            <person name="Nusbaum C."/>
            <person name="Birren B."/>
        </authorList>
    </citation>
    <scope>NUCLEOTIDE SEQUENCE [LARGE SCALE GENOMIC DNA]</scope>
    <source>
        <strain evidence="2">CHvinca01</strain>
    </source>
</reference>
<dbReference type="OrthoDB" id="10636099at2759"/>
<gene>
    <name evidence="2" type="ORF">L917_21414</name>
</gene>
<name>W2JXS6_PHYNI</name>
<dbReference type="VEuPathDB" id="FungiDB:PPTG_24477"/>
<organism evidence="2">
    <name type="scientific">Phytophthora nicotianae</name>
    <name type="common">Potato buckeye rot agent</name>
    <name type="synonym">Phytophthora parasitica</name>
    <dbReference type="NCBI Taxonomy" id="4792"/>
    <lineage>
        <taxon>Eukaryota</taxon>
        <taxon>Sar</taxon>
        <taxon>Stramenopiles</taxon>
        <taxon>Oomycota</taxon>
        <taxon>Peronosporomycetes</taxon>
        <taxon>Peronosporales</taxon>
        <taxon>Peronosporaceae</taxon>
        <taxon>Phytophthora</taxon>
    </lineage>
</organism>
<protein>
    <submittedName>
        <fullName evidence="2">Uncharacterized protein</fullName>
    </submittedName>
</protein>
<dbReference type="Proteomes" id="UP000054423">
    <property type="component" value="Unassembled WGS sequence"/>
</dbReference>
<evidence type="ECO:0000313" key="2">
    <source>
        <dbReference type="EMBL" id="ETL77653.1"/>
    </source>
</evidence>
<accession>W2JXS6</accession>
<evidence type="ECO:0000256" key="1">
    <source>
        <dbReference type="SAM" id="MobiDB-lite"/>
    </source>
</evidence>